<reference evidence="2" key="2">
    <citation type="submission" date="2023-06" db="EMBL/GenBank/DDBJ databases">
        <authorList>
            <person name="Ma L."/>
            <person name="Liu K.-W."/>
            <person name="Li Z."/>
            <person name="Hsiao Y.-Y."/>
            <person name="Qi Y."/>
            <person name="Fu T."/>
            <person name="Tang G."/>
            <person name="Zhang D."/>
            <person name="Sun W.-H."/>
            <person name="Liu D.-K."/>
            <person name="Li Y."/>
            <person name="Chen G.-Z."/>
            <person name="Liu X.-D."/>
            <person name="Liao X.-Y."/>
            <person name="Jiang Y.-T."/>
            <person name="Yu X."/>
            <person name="Hao Y."/>
            <person name="Huang J."/>
            <person name="Zhao X.-W."/>
            <person name="Ke S."/>
            <person name="Chen Y.-Y."/>
            <person name="Wu W.-L."/>
            <person name="Hsu J.-L."/>
            <person name="Lin Y.-F."/>
            <person name="Huang M.-D."/>
            <person name="Li C.-Y."/>
            <person name="Huang L."/>
            <person name="Wang Z.-W."/>
            <person name="Zhao X."/>
            <person name="Zhong W.-Y."/>
            <person name="Peng D.-H."/>
            <person name="Ahmad S."/>
            <person name="Lan S."/>
            <person name="Zhang J.-S."/>
            <person name="Tsai W.-C."/>
            <person name="Van De Peer Y."/>
            <person name="Liu Z.-J."/>
        </authorList>
    </citation>
    <scope>NUCLEOTIDE SEQUENCE</scope>
    <source>
        <strain evidence="2">CP</strain>
        <tissue evidence="2">Leaves</tissue>
    </source>
</reference>
<sequence>MTWRTKRKGGKKQENEGELPSATDAASTSSIAAIDTFKAAVVVPSKAADWYSDKMGCCAVEALRSANRCELLEIGDGGSGGGGGAHMSGLS</sequence>
<evidence type="ECO:0000256" key="1">
    <source>
        <dbReference type="SAM" id="MobiDB-lite"/>
    </source>
</evidence>
<gene>
    <name evidence="2" type="ORF">QJS10_CPA02g00501</name>
</gene>
<name>A0AAV9FDQ5_ACOCL</name>
<dbReference type="EMBL" id="JAUJYO010000002">
    <property type="protein sequence ID" value="KAK1322953.1"/>
    <property type="molecule type" value="Genomic_DNA"/>
</dbReference>
<protein>
    <submittedName>
        <fullName evidence="2">Uncharacterized protein</fullName>
    </submittedName>
</protein>
<keyword evidence="3" id="KW-1185">Reference proteome</keyword>
<dbReference type="AlphaFoldDB" id="A0AAV9FDQ5"/>
<feature type="region of interest" description="Disordered" evidence="1">
    <location>
        <begin position="1"/>
        <end position="28"/>
    </location>
</feature>
<comment type="caution">
    <text evidence="2">The sequence shown here is derived from an EMBL/GenBank/DDBJ whole genome shotgun (WGS) entry which is preliminary data.</text>
</comment>
<organism evidence="2 3">
    <name type="scientific">Acorus calamus</name>
    <name type="common">Sweet flag</name>
    <dbReference type="NCBI Taxonomy" id="4465"/>
    <lineage>
        <taxon>Eukaryota</taxon>
        <taxon>Viridiplantae</taxon>
        <taxon>Streptophyta</taxon>
        <taxon>Embryophyta</taxon>
        <taxon>Tracheophyta</taxon>
        <taxon>Spermatophyta</taxon>
        <taxon>Magnoliopsida</taxon>
        <taxon>Liliopsida</taxon>
        <taxon>Acoraceae</taxon>
        <taxon>Acorus</taxon>
    </lineage>
</organism>
<reference evidence="2" key="1">
    <citation type="journal article" date="2023" name="Nat. Commun.">
        <title>Diploid and tetraploid genomes of Acorus and the evolution of monocots.</title>
        <authorList>
            <person name="Ma L."/>
            <person name="Liu K.W."/>
            <person name="Li Z."/>
            <person name="Hsiao Y.Y."/>
            <person name="Qi Y."/>
            <person name="Fu T."/>
            <person name="Tang G.D."/>
            <person name="Zhang D."/>
            <person name="Sun W.H."/>
            <person name="Liu D.K."/>
            <person name="Li Y."/>
            <person name="Chen G.Z."/>
            <person name="Liu X.D."/>
            <person name="Liao X.Y."/>
            <person name="Jiang Y.T."/>
            <person name="Yu X."/>
            <person name="Hao Y."/>
            <person name="Huang J."/>
            <person name="Zhao X.W."/>
            <person name="Ke S."/>
            <person name="Chen Y.Y."/>
            <person name="Wu W.L."/>
            <person name="Hsu J.L."/>
            <person name="Lin Y.F."/>
            <person name="Huang M.D."/>
            <person name="Li C.Y."/>
            <person name="Huang L."/>
            <person name="Wang Z.W."/>
            <person name="Zhao X."/>
            <person name="Zhong W.Y."/>
            <person name="Peng D.H."/>
            <person name="Ahmad S."/>
            <person name="Lan S."/>
            <person name="Zhang J.S."/>
            <person name="Tsai W.C."/>
            <person name="Van de Peer Y."/>
            <person name="Liu Z.J."/>
        </authorList>
    </citation>
    <scope>NUCLEOTIDE SEQUENCE</scope>
    <source>
        <strain evidence="2">CP</strain>
    </source>
</reference>
<evidence type="ECO:0000313" key="3">
    <source>
        <dbReference type="Proteomes" id="UP001180020"/>
    </source>
</evidence>
<dbReference type="Proteomes" id="UP001180020">
    <property type="component" value="Unassembled WGS sequence"/>
</dbReference>
<feature type="compositionally biased region" description="Basic residues" evidence="1">
    <location>
        <begin position="1"/>
        <end position="10"/>
    </location>
</feature>
<evidence type="ECO:0000313" key="2">
    <source>
        <dbReference type="EMBL" id="KAK1322953.1"/>
    </source>
</evidence>
<accession>A0AAV9FDQ5</accession>
<proteinExistence type="predicted"/>